<dbReference type="InterPro" id="IPR010095">
    <property type="entry name" value="Cas12f1-like_TNB"/>
</dbReference>
<feature type="domain" description="Probable transposase IS891/IS1136/IS1341" evidence="6">
    <location>
        <begin position="45"/>
        <end position="158"/>
    </location>
</feature>
<dbReference type="NCBIfam" id="NF040570">
    <property type="entry name" value="guided_TnpB"/>
    <property type="match status" value="1"/>
</dbReference>
<evidence type="ECO:0000256" key="2">
    <source>
        <dbReference type="ARBA" id="ARBA00011044"/>
    </source>
</evidence>
<evidence type="ECO:0000256" key="3">
    <source>
        <dbReference type="ARBA" id="ARBA00022578"/>
    </source>
</evidence>
<dbReference type="NCBIfam" id="TIGR01766">
    <property type="entry name" value="IS200/IS605 family accessory protein TnpB-like domain"/>
    <property type="match status" value="1"/>
</dbReference>
<dbReference type="GO" id="GO:0032196">
    <property type="term" value="P:transposition"/>
    <property type="evidence" value="ECO:0007669"/>
    <property type="project" value="UniProtKB-KW"/>
</dbReference>
<dbReference type="PANTHER" id="PTHR30405:SF25">
    <property type="entry name" value="RNA-GUIDED DNA ENDONUCLEASE INSQ-RELATED"/>
    <property type="match status" value="1"/>
</dbReference>
<dbReference type="InterPro" id="IPR051399">
    <property type="entry name" value="RNA-guided_DNA_endo/Transpos"/>
</dbReference>
<gene>
    <name evidence="8" type="ORF">D5R40_12795</name>
</gene>
<evidence type="ECO:0000256" key="5">
    <source>
        <dbReference type="ARBA" id="ARBA00023172"/>
    </source>
</evidence>
<name>A0A3N6NHJ0_9CYAN</name>
<comment type="similarity">
    <text evidence="1">In the C-terminal section; belongs to the transposase 35 family.</text>
</comment>
<comment type="similarity">
    <text evidence="2">In the N-terminal section; belongs to the transposase 2 family.</text>
</comment>
<comment type="caution">
    <text evidence="8">The sequence shown here is derived from an EMBL/GenBank/DDBJ whole genome shotgun (WGS) entry which is preliminary data.</text>
</comment>
<evidence type="ECO:0000259" key="7">
    <source>
        <dbReference type="Pfam" id="PF07282"/>
    </source>
</evidence>
<evidence type="ECO:0000256" key="4">
    <source>
        <dbReference type="ARBA" id="ARBA00023125"/>
    </source>
</evidence>
<keyword evidence="4" id="KW-0238">DNA-binding</keyword>
<keyword evidence="3" id="KW-0815">Transposition</keyword>
<dbReference type="EMBL" id="RCBY01000060">
    <property type="protein sequence ID" value="RQH43538.1"/>
    <property type="molecule type" value="Genomic_DNA"/>
</dbReference>
<dbReference type="OrthoDB" id="448196at2"/>
<reference evidence="8 9" key="1">
    <citation type="journal article" date="2018" name="ACS Chem. Biol.">
        <title>Ketoreductase domain dysfunction expands chemodiversity: malyngamide biosynthesis in the cyanobacterium Okeania hirsuta.</title>
        <authorList>
            <person name="Moss N.A."/>
            <person name="Leao T."/>
            <person name="Rankin M."/>
            <person name="McCullough T.M."/>
            <person name="Qu P."/>
            <person name="Korobeynikov A."/>
            <person name="Smith J.L."/>
            <person name="Gerwick L."/>
            <person name="Gerwick W.H."/>
        </authorList>
    </citation>
    <scope>NUCLEOTIDE SEQUENCE [LARGE SCALE GENOMIC DNA]</scope>
    <source>
        <strain evidence="8 9">PAB10Feb10-1</strain>
    </source>
</reference>
<dbReference type="GO" id="GO:0003677">
    <property type="term" value="F:DNA binding"/>
    <property type="evidence" value="ECO:0007669"/>
    <property type="project" value="UniProtKB-KW"/>
</dbReference>
<evidence type="ECO:0000313" key="8">
    <source>
        <dbReference type="EMBL" id="RQH43538.1"/>
    </source>
</evidence>
<dbReference type="AlphaFoldDB" id="A0A3N6NHJ0"/>
<keyword evidence="5" id="KW-0233">DNA recombination</keyword>
<dbReference type="Proteomes" id="UP000269154">
    <property type="component" value="Unassembled WGS sequence"/>
</dbReference>
<proteinExistence type="inferred from homology"/>
<dbReference type="Pfam" id="PF01385">
    <property type="entry name" value="OrfB_IS605"/>
    <property type="match status" value="1"/>
</dbReference>
<sequence length="259" mass="29747">MPRHSRAYRTNQKHWVEKFPHLLFVHDIFLNVRISKRANNWYISFKYDNEPTHTAKKRDVIGVDVGINTLATCSDGTPFANPKAYQQAKKRLTRYQRRVNKKKFGSKNRAKAVKRLAILHKKVAEIRADKLHQLTTWLAKNHSTIVIEDLNVSGMLKKRCDPATTSVAPGSAPRHHKLASAIADCGFYEFKRQLTYKCEWYGSELVIADRFYPSSQICSHCGHQQKMPLSVRTYECSACGFTADRDFNAAVNLENYVSQ</sequence>
<feature type="domain" description="Cas12f1-like TNB" evidence="7">
    <location>
        <begin position="187"/>
        <end position="253"/>
    </location>
</feature>
<evidence type="ECO:0000259" key="6">
    <source>
        <dbReference type="Pfam" id="PF01385"/>
    </source>
</evidence>
<organism evidence="8 9">
    <name type="scientific">Okeania hirsuta</name>
    <dbReference type="NCBI Taxonomy" id="1458930"/>
    <lineage>
        <taxon>Bacteria</taxon>
        <taxon>Bacillati</taxon>
        <taxon>Cyanobacteriota</taxon>
        <taxon>Cyanophyceae</taxon>
        <taxon>Oscillatoriophycideae</taxon>
        <taxon>Oscillatoriales</taxon>
        <taxon>Microcoleaceae</taxon>
        <taxon>Okeania</taxon>
    </lineage>
</organism>
<evidence type="ECO:0000313" key="9">
    <source>
        <dbReference type="Proteomes" id="UP000269154"/>
    </source>
</evidence>
<accession>A0A3N6NHJ0</accession>
<dbReference type="PANTHER" id="PTHR30405">
    <property type="entry name" value="TRANSPOSASE"/>
    <property type="match status" value="1"/>
</dbReference>
<protein>
    <submittedName>
        <fullName evidence="8">Transposase</fullName>
    </submittedName>
</protein>
<dbReference type="GO" id="GO:0006310">
    <property type="term" value="P:DNA recombination"/>
    <property type="evidence" value="ECO:0007669"/>
    <property type="project" value="UniProtKB-KW"/>
</dbReference>
<dbReference type="InterPro" id="IPR001959">
    <property type="entry name" value="Transposase"/>
</dbReference>
<evidence type="ECO:0000256" key="1">
    <source>
        <dbReference type="ARBA" id="ARBA00008761"/>
    </source>
</evidence>
<dbReference type="Pfam" id="PF07282">
    <property type="entry name" value="Cas12f1-like_TNB"/>
    <property type="match status" value="1"/>
</dbReference>
<keyword evidence="9" id="KW-1185">Reference proteome</keyword>